<accession>A0A0R2GVX9</accession>
<dbReference type="PANTHER" id="PTHR30143">
    <property type="entry name" value="ACID HYDRATASE"/>
    <property type="match status" value="1"/>
</dbReference>
<dbReference type="Proteomes" id="UP000051639">
    <property type="component" value="Unassembled WGS sequence"/>
</dbReference>
<dbReference type="AlphaFoldDB" id="A0A0R2GVX9"/>
<keyword evidence="3" id="KW-1185">Reference proteome</keyword>
<keyword evidence="1" id="KW-0472">Membrane</keyword>
<comment type="caution">
    <text evidence="2">The sequence shown here is derived from an EMBL/GenBank/DDBJ whole genome shotgun (WGS) entry which is preliminary data.</text>
</comment>
<dbReference type="EMBL" id="JQBA01000007">
    <property type="protein sequence ID" value="KRN44959.1"/>
    <property type="molecule type" value="Genomic_DNA"/>
</dbReference>
<evidence type="ECO:0000313" key="3">
    <source>
        <dbReference type="Proteomes" id="UP000051639"/>
    </source>
</evidence>
<dbReference type="GO" id="GO:0008684">
    <property type="term" value="F:2-oxopent-4-enoate hydratase activity"/>
    <property type="evidence" value="ECO:0007669"/>
    <property type="project" value="TreeGrafter"/>
</dbReference>
<organism evidence="2 3">
    <name type="scientific">Limosilactobacillus ingluviei</name>
    <dbReference type="NCBI Taxonomy" id="148604"/>
    <lineage>
        <taxon>Bacteria</taxon>
        <taxon>Bacillati</taxon>
        <taxon>Bacillota</taxon>
        <taxon>Bacilli</taxon>
        <taxon>Lactobacillales</taxon>
        <taxon>Lactobacillaceae</taxon>
        <taxon>Limosilactobacillus</taxon>
    </lineage>
</organism>
<keyword evidence="1" id="KW-0812">Transmembrane</keyword>
<sequence>MTTKWDGTARQRSYNDNGHDRSAFCFSAGPQELSPEHSITYLLIFPLTRATYPGAAFLAGLAAIFDDIFCLHLVFMGVMIMTQLNAKQTEFANALYQAYAKNEPLTESDWTGVVTDDDTAYAVQDRVMQLKGQPVAGYKVSLTSKQTQDMFDADSPLYGQQVAERFLTAPADVNLADLNEPLVEVELAFRAKEDLHSNDSLDDLLHKVTVAGALEVPDARFKDWFPSLGKYNVMSDCAVGGLVVLGTEKDADLVFSDVAAAATVNATLVKDGEELSSGTSAEVLGNPLESLKWLVTKLEAQGKGFKAGQVVSSGTFVLPPHLTAGKWEVHFDHELGDVVVNAK</sequence>
<dbReference type="InterPro" id="IPR036663">
    <property type="entry name" value="Fumarylacetoacetase_C_sf"/>
</dbReference>
<name>A0A0R2GVX9_9LACO</name>
<reference evidence="2 3" key="1">
    <citation type="journal article" date="2015" name="Genome Announc.">
        <title>Expanding the biotechnology potential of lactobacilli through comparative genomics of 213 strains and associated genera.</title>
        <authorList>
            <person name="Sun Z."/>
            <person name="Harris H.M."/>
            <person name="McCann A."/>
            <person name="Guo C."/>
            <person name="Argimon S."/>
            <person name="Zhang W."/>
            <person name="Yang X."/>
            <person name="Jeffery I.B."/>
            <person name="Cooney J.C."/>
            <person name="Kagawa T.F."/>
            <person name="Liu W."/>
            <person name="Song Y."/>
            <person name="Salvetti E."/>
            <person name="Wrobel A."/>
            <person name="Rasinkangas P."/>
            <person name="Parkhill J."/>
            <person name="Rea M.C."/>
            <person name="O'Sullivan O."/>
            <person name="Ritari J."/>
            <person name="Douillard F.P."/>
            <person name="Paul Ross R."/>
            <person name="Yang R."/>
            <person name="Briner A.E."/>
            <person name="Felis G.E."/>
            <person name="de Vos W.M."/>
            <person name="Barrangou R."/>
            <person name="Klaenhammer T.R."/>
            <person name="Caufield P.W."/>
            <person name="Cui Y."/>
            <person name="Zhang H."/>
            <person name="O'Toole P.W."/>
        </authorList>
    </citation>
    <scope>NUCLEOTIDE SEQUENCE [LARGE SCALE GENOMIC DNA]</scope>
    <source>
        <strain evidence="2 3">DSM 14792</strain>
    </source>
</reference>
<proteinExistence type="predicted"/>
<evidence type="ECO:0000256" key="1">
    <source>
        <dbReference type="SAM" id="Phobius"/>
    </source>
</evidence>
<protein>
    <submittedName>
        <fullName evidence="2">Hydratase decarboxylase</fullName>
    </submittedName>
</protein>
<dbReference type="PANTHER" id="PTHR30143:SF0">
    <property type="entry name" value="2-KETO-4-PENTENOATE HYDRATASE"/>
    <property type="match status" value="1"/>
</dbReference>
<dbReference type="eggNOG" id="COG3971">
    <property type="taxonomic scope" value="Bacteria"/>
</dbReference>
<evidence type="ECO:0000313" key="2">
    <source>
        <dbReference type="EMBL" id="KRN44959.1"/>
    </source>
</evidence>
<keyword evidence="1" id="KW-1133">Transmembrane helix</keyword>
<dbReference type="GO" id="GO:0005737">
    <property type="term" value="C:cytoplasm"/>
    <property type="evidence" value="ECO:0007669"/>
    <property type="project" value="TreeGrafter"/>
</dbReference>
<dbReference type="InterPro" id="IPR050772">
    <property type="entry name" value="Hydratase-Decarb/MhpD_sf"/>
</dbReference>
<dbReference type="STRING" id="1203076.GCA_000312405_01611"/>
<feature type="transmembrane region" description="Helical" evidence="1">
    <location>
        <begin position="55"/>
        <end position="78"/>
    </location>
</feature>
<gene>
    <name evidence="2" type="ORF">IV41_GL001827</name>
</gene>
<dbReference type="PATRIC" id="fig|148604.4.peg.1885"/>
<dbReference type="SUPFAM" id="SSF56529">
    <property type="entry name" value="FAH"/>
    <property type="match status" value="1"/>
</dbReference>
<dbReference type="Gene3D" id="3.90.850.10">
    <property type="entry name" value="Fumarylacetoacetase-like, C-terminal domain"/>
    <property type="match status" value="1"/>
</dbReference>